<keyword evidence="1 2" id="KW-0784">Thiamine biosynthesis</keyword>
<evidence type="ECO:0000313" key="6">
    <source>
        <dbReference type="Proteomes" id="UP000515514"/>
    </source>
</evidence>
<dbReference type="UniPathway" id="UPA00060">
    <property type="reaction ID" value="UER00142"/>
</dbReference>
<dbReference type="Gene3D" id="3.30.1330.10">
    <property type="entry name" value="PurM-like, N-terminal domain"/>
    <property type="match status" value="1"/>
</dbReference>
<feature type="binding site" evidence="2">
    <location>
        <position position="88"/>
    </location>
    <ligand>
        <name>Mg(2+)</name>
        <dbReference type="ChEBI" id="CHEBI:18420"/>
        <label>2</label>
    </ligand>
</feature>
<dbReference type="AlphaFoldDB" id="A0A7G8PSL4"/>
<keyword evidence="2 5" id="KW-0418">Kinase</keyword>
<keyword evidence="2" id="KW-0808">Transferase</keyword>
<dbReference type="EMBL" id="CP052909">
    <property type="protein sequence ID" value="QNJ97330.1"/>
    <property type="molecule type" value="Genomic_DNA"/>
</dbReference>
<feature type="binding site" evidence="2">
    <location>
        <position position="88"/>
    </location>
    <ligand>
        <name>Mg(2+)</name>
        <dbReference type="ChEBI" id="CHEBI:18420"/>
        <label>4</label>
    </ligand>
</feature>
<evidence type="ECO:0000256" key="1">
    <source>
        <dbReference type="ARBA" id="ARBA00022977"/>
    </source>
</evidence>
<feature type="binding site" evidence="2">
    <location>
        <begin position="135"/>
        <end position="136"/>
    </location>
    <ligand>
        <name>ATP</name>
        <dbReference type="ChEBI" id="CHEBI:30616"/>
    </ligand>
</feature>
<sequence length="353" mass="38670">MFENKDQSRTGIETLGEFGLIDHLTKNFEIQHQSTVKGIGDDAAVIDSEANKKMIVSTDMLLEGVHFDLSYMPLKHLGYKAVMVNLSDIYAMNAIAKQITVSIAVSNRFPVEALEELYEGIAAACKIYNIDLIGGDTTSSTTGLLISITAIGEAKQDDLAYRDGAKENDLLVVTGDLGAAYLGLQVLEREKKVFEVNPAAQPDLENYTYLVERQLKPEARKDIVTLLNELEVKPTAMIDISDGLSSEVLHICKNSGVGCNVYEDKIPLDPQVIATCEEFNIDSTTIALNGGEDYELLFTISTEDFPKIKANPHLTVIGHITHQKEGVHLITRANTKIPIIARGWNALESESGS</sequence>
<feature type="binding site" evidence="2">
    <location>
        <position position="242"/>
    </location>
    <ligand>
        <name>Mg(2+)</name>
        <dbReference type="ChEBI" id="CHEBI:18420"/>
        <label>5</label>
    </ligand>
</feature>
<evidence type="ECO:0000259" key="4">
    <source>
        <dbReference type="Pfam" id="PF02769"/>
    </source>
</evidence>
<keyword evidence="2" id="KW-0460">Magnesium</keyword>
<proteinExistence type="inferred from homology"/>
<dbReference type="GO" id="GO:0009030">
    <property type="term" value="F:thiamine-phosphate kinase activity"/>
    <property type="evidence" value="ECO:0007669"/>
    <property type="project" value="UniProtKB-UniRule"/>
</dbReference>
<comment type="function">
    <text evidence="2">Catalyzes the ATP-dependent phosphorylation of thiamine-monophosphate (TMP) to form thiamine-pyrophosphate (TPP), the active form of vitamin B1.</text>
</comment>
<feature type="binding site" evidence="2">
    <location>
        <position position="162"/>
    </location>
    <ligand>
        <name>ATP</name>
        <dbReference type="ChEBI" id="CHEBI:30616"/>
    </ligand>
</feature>
<dbReference type="KEGG" id="alti:ALE3EI_0754"/>
<dbReference type="GO" id="GO:0009228">
    <property type="term" value="P:thiamine biosynthetic process"/>
    <property type="evidence" value="ECO:0007669"/>
    <property type="project" value="UniProtKB-KW"/>
</dbReference>
<dbReference type="InterPro" id="IPR016188">
    <property type="entry name" value="PurM-like_N"/>
</dbReference>
<dbReference type="Pfam" id="PF02769">
    <property type="entry name" value="AIRS_C"/>
    <property type="match status" value="1"/>
</dbReference>
<dbReference type="Pfam" id="PF00586">
    <property type="entry name" value="AIRS"/>
    <property type="match status" value="1"/>
</dbReference>
<comment type="catalytic activity">
    <reaction evidence="2">
        <text>thiamine phosphate + ATP = thiamine diphosphate + ADP</text>
        <dbReference type="Rhea" id="RHEA:15913"/>
        <dbReference type="ChEBI" id="CHEBI:30616"/>
        <dbReference type="ChEBI" id="CHEBI:37575"/>
        <dbReference type="ChEBI" id="CHEBI:58937"/>
        <dbReference type="ChEBI" id="CHEBI:456216"/>
        <dbReference type="EC" id="2.7.4.16"/>
    </reaction>
</comment>
<feature type="domain" description="PurM-like C-terminal" evidence="4">
    <location>
        <begin position="166"/>
        <end position="305"/>
    </location>
</feature>
<dbReference type="CDD" id="cd02194">
    <property type="entry name" value="ThiL"/>
    <property type="match status" value="1"/>
</dbReference>
<feature type="binding site" evidence="2">
    <location>
        <position position="42"/>
    </location>
    <ligand>
        <name>Mg(2+)</name>
        <dbReference type="ChEBI" id="CHEBI:18420"/>
        <label>4</label>
    </ligand>
</feature>
<dbReference type="EC" id="2.7.4.16" evidence="2"/>
<dbReference type="PIRSF" id="PIRSF005303">
    <property type="entry name" value="Thiam_monoph_kin"/>
    <property type="match status" value="1"/>
</dbReference>
<feature type="binding site" evidence="2">
    <location>
        <position position="344"/>
    </location>
    <ligand>
        <name>substrate</name>
    </ligand>
</feature>
<dbReference type="PANTHER" id="PTHR30270">
    <property type="entry name" value="THIAMINE-MONOPHOSPHATE KINASE"/>
    <property type="match status" value="1"/>
</dbReference>
<feature type="binding site" evidence="2">
    <location>
        <position position="239"/>
    </location>
    <ligand>
        <name>Mg(2+)</name>
        <dbReference type="ChEBI" id="CHEBI:18420"/>
        <label>3</label>
    </ligand>
</feature>
<name>A0A7G8PSL4_9FLAO</name>
<feature type="binding site" evidence="2">
    <location>
        <position position="57"/>
    </location>
    <ligand>
        <name>Mg(2+)</name>
        <dbReference type="ChEBI" id="CHEBI:18420"/>
        <label>4</label>
    </ligand>
</feature>
<accession>A0A7G8PSL4</accession>
<evidence type="ECO:0000256" key="2">
    <source>
        <dbReference type="HAMAP-Rule" id="MF_02128"/>
    </source>
</evidence>
<dbReference type="GO" id="GO:0009229">
    <property type="term" value="P:thiamine diphosphate biosynthetic process"/>
    <property type="evidence" value="ECO:0007669"/>
    <property type="project" value="UniProtKB-UniRule"/>
</dbReference>
<protein>
    <recommendedName>
        <fullName evidence="2">Thiamine-monophosphate kinase</fullName>
        <shortName evidence="2">TMP kinase</shortName>
        <shortName evidence="2">Thiamine-phosphate kinase</shortName>
        <ecNumber evidence="2">2.7.4.16</ecNumber>
    </recommendedName>
</protein>
<organism evidence="5 6">
    <name type="scientific">Constantimarinum furrinae</name>
    <dbReference type="NCBI Taxonomy" id="2562285"/>
    <lineage>
        <taxon>Bacteria</taxon>
        <taxon>Pseudomonadati</taxon>
        <taxon>Bacteroidota</taxon>
        <taxon>Flavobacteriia</taxon>
        <taxon>Flavobacteriales</taxon>
        <taxon>Flavobacteriaceae</taxon>
        <taxon>Altibacter/Constantimarinum group</taxon>
        <taxon>Constantimarinum</taxon>
    </lineage>
</organism>
<comment type="pathway">
    <text evidence="2">Cofactor biosynthesis; thiamine diphosphate biosynthesis; thiamine diphosphate from thiamine phosphate: step 1/1.</text>
</comment>
<feature type="binding site" evidence="2">
    <location>
        <position position="241"/>
    </location>
    <ligand>
        <name>ATP</name>
        <dbReference type="ChEBI" id="CHEBI:30616"/>
    </ligand>
</feature>
<feature type="binding site" evidence="2">
    <location>
        <position position="292"/>
    </location>
    <ligand>
        <name>substrate</name>
    </ligand>
</feature>
<evidence type="ECO:0000313" key="5">
    <source>
        <dbReference type="EMBL" id="QNJ97330.1"/>
    </source>
</evidence>
<feature type="binding site" evidence="2">
    <location>
        <position position="59"/>
    </location>
    <ligand>
        <name>Mg(2+)</name>
        <dbReference type="ChEBI" id="CHEBI:18420"/>
        <label>2</label>
    </ligand>
</feature>
<comment type="similarity">
    <text evidence="2">Belongs to the thiamine-monophosphate kinase family.</text>
</comment>
<dbReference type="InterPro" id="IPR036676">
    <property type="entry name" value="PurM-like_C_sf"/>
</dbReference>
<keyword evidence="2" id="KW-0547">Nucleotide-binding</keyword>
<dbReference type="SUPFAM" id="SSF55326">
    <property type="entry name" value="PurM N-terminal domain-like"/>
    <property type="match status" value="1"/>
</dbReference>
<feature type="binding site" evidence="2">
    <location>
        <position position="66"/>
    </location>
    <ligand>
        <name>substrate</name>
    </ligand>
</feature>
<feature type="binding site" evidence="2">
    <location>
        <position position="136"/>
    </location>
    <ligand>
        <name>Mg(2+)</name>
        <dbReference type="ChEBI" id="CHEBI:18420"/>
        <label>1</label>
    </ligand>
</feature>
<dbReference type="Proteomes" id="UP000515514">
    <property type="component" value="Chromosome"/>
</dbReference>
<keyword evidence="2" id="KW-0479">Metal-binding</keyword>
<dbReference type="GO" id="GO:0005524">
    <property type="term" value="F:ATP binding"/>
    <property type="evidence" value="ECO:0007669"/>
    <property type="project" value="UniProtKB-UniRule"/>
</dbReference>
<feature type="binding site" evidence="2">
    <location>
        <position position="88"/>
    </location>
    <ligand>
        <name>Mg(2+)</name>
        <dbReference type="ChEBI" id="CHEBI:18420"/>
        <label>3</label>
    </ligand>
</feature>
<dbReference type="GO" id="GO:0000287">
    <property type="term" value="F:magnesium ion binding"/>
    <property type="evidence" value="ECO:0007669"/>
    <property type="project" value="UniProtKB-UniRule"/>
</dbReference>
<feature type="binding site" evidence="2">
    <location>
        <position position="59"/>
    </location>
    <ligand>
        <name>Mg(2+)</name>
        <dbReference type="ChEBI" id="CHEBI:18420"/>
        <label>1</label>
    </ligand>
</feature>
<dbReference type="SUPFAM" id="SSF56042">
    <property type="entry name" value="PurM C-terminal domain-like"/>
    <property type="match status" value="1"/>
</dbReference>
<dbReference type="Gene3D" id="3.90.650.10">
    <property type="entry name" value="PurM-like C-terminal domain"/>
    <property type="match status" value="1"/>
</dbReference>
<dbReference type="InterPro" id="IPR006283">
    <property type="entry name" value="ThiL-like"/>
</dbReference>
<evidence type="ECO:0000259" key="3">
    <source>
        <dbReference type="Pfam" id="PF00586"/>
    </source>
</evidence>
<dbReference type="InterPro" id="IPR010918">
    <property type="entry name" value="PurM-like_C_dom"/>
</dbReference>
<comment type="miscellaneous">
    <text evidence="2">Reaction mechanism of ThiL seems to utilize a direct, inline transfer of the gamma-phosphate of ATP to TMP rather than a phosphorylated enzyme intermediate.</text>
</comment>
<feature type="binding site" evidence="2">
    <location>
        <position position="42"/>
    </location>
    <ligand>
        <name>Mg(2+)</name>
        <dbReference type="ChEBI" id="CHEBI:18420"/>
        <label>3</label>
    </ligand>
</feature>
<keyword evidence="6" id="KW-1185">Reference proteome</keyword>
<gene>
    <name evidence="2" type="primary">thiL</name>
    <name evidence="5" type="ORF">ALE3EI_0754</name>
</gene>
<keyword evidence="2" id="KW-0067">ATP-binding</keyword>
<reference evidence="5 6" key="1">
    <citation type="submission" date="2020-04" db="EMBL/GenBank/DDBJ databases">
        <title>Genome sequence of Altibacter aquimarinus strain ALE3EI.</title>
        <authorList>
            <person name="Oh H.-M."/>
            <person name="Jang D."/>
        </authorList>
    </citation>
    <scope>NUCLEOTIDE SEQUENCE [LARGE SCALE GENOMIC DNA]</scope>
    <source>
        <strain evidence="5 6">ALE3EI</strain>
    </source>
</reference>
<feature type="binding site" evidence="2">
    <location>
        <position position="118"/>
    </location>
    <ligand>
        <name>ATP</name>
        <dbReference type="ChEBI" id="CHEBI:30616"/>
    </ligand>
</feature>
<dbReference type="RefSeq" id="WP_186990999.1">
    <property type="nucleotide sequence ID" value="NZ_CP052909.1"/>
</dbReference>
<dbReference type="NCBIfam" id="TIGR01379">
    <property type="entry name" value="thiL"/>
    <property type="match status" value="1"/>
</dbReference>
<dbReference type="HAMAP" id="MF_02128">
    <property type="entry name" value="TMP_kinase"/>
    <property type="match status" value="1"/>
</dbReference>
<dbReference type="InterPro" id="IPR036921">
    <property type="entry name" value="PurM-like_N_sf"/>
</dbReference>
<feature type="domain" description="PurM-like N-terminal" evidence="3">
    <location>
        <begin position="40"/>
        <end position="153"/>
    </location>
</feature>
<dbReference type="PANTHER" id="PTHR30270:SF0">
    <property type="entry name" value="THIAMINE-MONOPHOSPHATE KINASE"/>
    <property type="match status" value="1"/>
</dbReference>
<feature type="binding site" evidence="2">
    <location>
        <position position="58"/>
    </location>
    <ligand>
        <name>Mg(2+)</name>
        <dbReference type="ChEBI" id="CHEBI:18420"/>
        <label>1</label>
    </ligand>
</feature>